<evidence type="ECO:0000259" key="5">
    <source>
        <dbReference type="Pfam" id="PF00149"/>
    </source>
</evidence>
<dbReference type="InterPro" id="IPR029052">
    <property type="entry name" value="Metallo-depent_PP-like"/>
</dbReference>
<dbReference type="Gene3D" id="3.60.21.10">
    <property type="match status" value="1"/>
</dbReference>
<dbReference type="Pfam" id="PF00149">
    <property type="entry name" value="Metallophos"/>
    <property type="match status" value="1"/>
</dbReference>
<sequence>MTRLVHLTDLHFGAERAELVAPLRAAVLRCDPDFVIVSGDLSQRARIGQFRRAMQFIDSLQRPYMVVPGNHDIPLYNLPLRWISPFFSWKMSIPQGRGCFARVGPIRLFGVNSADPGQWRGGVLRDSDVARVEAALRGTEQGGGAEAEALNLLVCHHPLEEPPGFERGETRGAESGIARLAAAGLHGVVSGHLHHWQLGLGIAAGSPRPLLQIQTGTALCGRKGEKDHGFTLLDQQPGGLIATPFVINEATLRFEPGPQRQFRREGGLWHLL</sequence>
<keyword evidence="1" id="KW-0479">Metal-binding</keyword>
<accession>A0ABS8CHQ3</accession>
<dbReference type="PANTHER" id="PTHR42988">
    <property type="entry name" value="PHOSPHOHYDROLASE"/>
    <property type="match status" value="1"/>
</dbReference>
<keyword evidence="2" id="KW-0378">Hydrolase</keyword>
<protein>
    <submittedName>
        <fullName evidence="6">Metallophosphoesterase</fullName>
    </submittedName>
</protein>
<comment type="caution">
    <text evidence="6">The sequence shown here is derived from an EMBL/GenBank/DDBJ whole genome shotgun (WGS) entry which is preliminary data.</text>
</comment>
<comment type="similarity">
    <text evidence="4">Belongs to the cyclic nucleotide phosphodiesterase class-III family.</text>
</comment>
<reference evidence="6 7" key="1">
    <citation type="submission" date="2020-07" db="EMBL/GenBank/DDBJ databases">
        <title>Pseudogemmobacter sp. nov., isolated from poultry manure in Taiwan.</title>
        <authorList>
            <person name="Lin S.-Y."/>
            <person name="Tang Y.-S."/>
            <person name="Young C.-C."/>
        </authorList>
    </citation>
    <scope>NUCLEOTIDE SEQUENCE [LARGE SCALE GENOMIC DNA]</scope>
    <source>
        <strain evidence="6 7">CC-YST710</strain>
    </source>
</reference>
<evidence type="ECO:0000256" key="1">
    <source>
        <dbReference type="ARBA" id="ARBA00022723"/>
    </source>
</evidence>
<evidence type="ECO:0000313" key="6">
    <source>
        <dbReference type="EMBL" id="MCB5408718.1"/>
    </source>
</evidence>
<gene>
    <name evidence="6" type="ORF">H0485_01680</name>
</gene>
<evidence type="ECO:0000256" key="2">
    <source>
        <dbReference type="ARBA" id="ARBA00022801"/>
    </source>
</evidence>
<feature type="domain" description="Calcineurin-like phosphoesterase" evidence="5">
    <location>
        <begin position="3"/>
        <end position="195"/>
    </location>
</feature>
<keyword evidence="3" id="KW-0408">Iron</keyword>
<organism evidence="6 7">
    <name type="scientific">Pseudogemmobacter faecipullorum</name>
    <dbReference type="NCBI Taxonomy" id="2755041"/>
    <lineage>
        <taxon>Bacteria</taxon>
        <taxon>Pseudomonadati</taxon>
        <taxon>Pseudomonadota</taxon>
        <taxon>Alphaproteobacteria</taxon>
        <taxon>Rhodobacterales</taxon>
        <taxon>Paracoccaceae</taxon>
        <taxon>Pseudogemmobacter</taxon>
    </lineage>
</organism>
<dbReference type="InterPro" id="IPR050884">
    <property type="entry name" value="CNP_phosphodiesterase-III"/>
</dbReference>
<evidence type="ECO:0000256" key="3">
    <source>
        <dbReference type="ARBA" id="ARBA00023004"/>
    </source>
</evidence>
<name>A0ABS8CHQ3_9RHOB</name>
<evidence type="ECO:0000313" key="7">
    <source>
        <dbReference type="Proteomes" id="UP001198571"/>
    </source>
</evidence>
<evidence type="ECO:0000256" key="4">
    <source>
        <dbReference type="ARBA" id="ARBA00025742"/>
    </source>
</evidence>
<proteinExistence type="inferred from homology"/>
<dbReference type="EMBL" id="JACDXX010000001">
    <property type="protein sequence ID" value="MCB5408718.1"/>
    <property type="molecule type" value="Genomic_DNA"/>
</dbReference>
<dbReference type="RefSeq" id="WP_226933595.1">
    <property type="nucleotide sequence ID" value="NZ_JACDXX010000001.1"/>
</dbReference>
<dbReference type="SUPFAM" id="SSF56300">
    <property type="entry name" value="Metallo-dependent phosphatases"/>
    <property type="match status" value="1"/>
</dbReference>
<keyword evidence="7" id="KW-1185">Reference proteome</keyword>
<dbReference type="InterPro" id="IPR004843">
    <property type="entry name" value="Calcineurin-like_PHP"/>
</dbReference>
<dbReference type="Proteomes" id="UP001198571">
    <property type="component" value="Unassembled WGS sequence"/>
</dbReference>
<dbReference type="PANTHER" id="PTHR42988:SF2">
    <property type="entry name" value="CYCLIC NUCLEOTIDE PHOSPHODIESTERASE CBUA0032-RELATED"/>
    <property type="match status" value="1"/>
</dbReference>